<dbReference type="Proteomes" id="UP000187203">
    <property type="component" value="Unassembled WGS sequence"/>
</dbReference>
<organism evidence="1 2">
    <name type="scientific">Corchorus olitorius</name>
    <dbReference type="NCBI Taxonomy" id="93759"/>
    <lineage>
        <taxon>Eukaryota</taxon>
        <taxon>Viridiplantae</taxon>
        <taxon>Streptophyta</taxon>
        <taxon>Embryophyta</taxon>
        <taxon>Tracheophyta</taxon>
        <taxon>Spermatophyta</taxon>
        <taxon>Magnoliopsida</taxon>
        <taxon>eudicotyledons</taxon>
        <taxon>Gunneridae</taxon>
        <taxon>Pentapetalae</taxon>
        <taxon>rosids</taxon>
        <taxon>malvids</taxon>
        <taxon>Malvales</taxon>
        <taxon>Malvaceae</taxon>
        <taxon>Grewioideae</taxon>
        <taxon>Apeibeae</taxon>
        <taxon>Corchorus</taxon>
    </lineage>
</organism>
<dbReference type="AlphaFoldDB" id="A0A1R3JUU0"/>
<proteinExistence type="predicted"/>
<evidence type="ECO:0000313" key="1">
    <source>
        <dbReference type="EMBL" id="OMO98615.1"/>
    </source>
</evidence>
<protein>
    <submittedName>
        <fullName evidence="1">Uncharacterized protein</fullName>
    </submittedName>
</protein>
<sequence>MNTSSVEIFNLQPHGPSIRSASLAQGEKPKFCFYGTNKISKPLSFCA</sequence>
<keyword evidence="2" id="KW-1185">Reference proteome</keyword>
<name>A0A1R3JUU0_9ROSI</name>
<accession>A0A1R3JUU0</accession>
<dbReference type="EMBL" id="AWUE01015299">
    <property type="protein sequence ID" value="OMO98615.1"/>
    <property type="molecule type" value="Genomic_DNA"/>
</dbReference>
<reference evidence="2" key="1">
    <citation type="submission" date="2013-09" db="EMBL/GenBank/DDBJ databases">
        <title>Corchorus olitorius genome sequencing.</title>
        <authorList>
            <person name="Alam M."/>
            <person name="Haque M.S."/>
            <person name="Islam M.S."/>
            <person name="Emdad E.M."/>
            <person name="Islam M.M."/>
            <person name="Ahmed B."/>
            <person name="Halim A."/>
            <person name="Hossen Q.M.M."/>
            <person name="Hossain M.Z."/>
            <person name="Ahmed R."/>
            <person name="Khan M.M."/>
            <person name="Islam R."/>
            <person name="Rashid M.M."/>
            <person name="Khan S.A."/>
            <person name="Rahman M.S."/>
            <person name="Alam M."/>
            <person name="Yahiya A.S."/>
            <person name="Khan M.S."/>
            <person name="Azam M.S."/>
            <person name="Haque T."/>
            <person name="Lashkar M.Z.H."/>
            <person name="Akhand A.I."/>
            <person name="Morshed G."/>
            <person name="Roy S."/>
            <person name="Uddin K.S."/>
            <person name="Rabeya T."/>
            <person name="Hossain A.S."/>
            <person name="Chowdhury A."/>
            <person name="Snigdha A.R."/>
            <person name="Mortoza M.S."/>
            <person name="Matin S.A."/>
            <person name="Hoque S.M.E."/>
            <person name="Islam M.K."/>
            <person name="Roy D.K."/>
            <person name="Haider R."/>
            <person name="Moosa M.M."/>
            <person name="Elias S.M."/>
            <person name="Hasan A.M."/>
            <person name="Jahan S."/>
            <person name="Shafiuddin M."/>
            <person name="Mahmood N."/>
            <person name="Shommy N.S."/>
        </authorList>
    </citation>
    <scope>NUCLEOTIDE SEQUENCE [LARGE SCALE GENOMIC DNA]</scope>
    <source>
        <strain evidence="2">cv. O-4</strain>
    </source>
</reference>
<evidence type="ECO:0000313" key="2">
    <source>
        <dbReference type="Proteomes" id="UP000187203"/>
    </source>
</evidence>
<gene>
    <name evidence="1" type="ORF">COLO4_13794</name>
</gene>
<comment type="caution">
    <text evidence="1">The sequence shown here is derived from an EMBL/GenBank/DDBJ whole genome shotgun (WGS) entry which is preliminary data.</text>
</comment>